<dbReference type="FunFam" id="3.30.70.120:FF:000006">
    <property type="entry name" value="GTP cyclohydrolase 1 type 2 homolog"/>
    <property type="match status" value="1"/>
</dbReference>
<gene>
    <name evidence="1" type="ORF">SAMN05216175_101549</name>
</gene>
<dbReference type="SUPFAM" id="SSF102705">
    <property type="entry name" value="NIF3 (NGG1p interacting factor 3)-like"/>
    <property type="match status" value="1"/>
</dbReference>
<evidence type="ECO:0000313" key="1">
    <source>
        <dbReference type="EMBL" id="SFF89070.1"/>
    </source>
</evidence>
<keyword evidence="2" id="KW-1185">Reference proteome</keyword>
<accession>A0A1I2MDT8</accession>
<dbReference type="Gene3D" id="3.30.70.120">
    <property type="match status" value="1"/>
</dbReference>
<dbReference type="AlphaFoldDB" id="A0A1I2MDT8"/>
<proteinExistence type="predicted"/>
<dbReference type="STRING" id="1045558.SAMN05216175_101549"/>
<dbReference type="Proteomes" id="UP000198623">
    <property type="component" value="Unassembled WGS sequence"/>
</dbReference>
<evidence type="ECO:0008006" key="3">
    <source>
        <dbReference type="Google" id="ProtNLM"/>
    </source>
</evidence>
<reference evidence="2" key="1">
    <citation type="submission" date="2016-10" db="EMBL/GenBank/DDBJ databases">
        <authorList>
            <person name="Varghese N."/>
            <person name="Submissions S."/>
        </authorList>
    </citation>
    <scope>NUCLEOTIDE SEQUENCE [LARGE SCALE GENOMIC DNA]</scope>
    <source>
        <strain evidence="2">CGMCC 1.10971</strain>
    </source>
</reference>
<dbReference type="OrthoDB" id="9795763at2"/>
<name>A0A1I2MDT8_9GAMM</name>
<dbReference type="RefSeq" id="WP_090724007.1">
    <property type="nucleotide sequence ID" value="NZ_FOOU01000001.1"/>
</dbReference>
<dbReference type="EMBL" id="FOOU01000001">
    <property type="protein sequence ID" value="SFF89070.1"/>
    <property type="molecule type" value="Genomic_DNA"/>
</dbReference>
<dbReference type="InterPro" id="IPR015867">
    <property type="entry name" value="N-reg_PII/ATP_PRibTrfase_C"/>
</dbReference>
<sequence>MYQLVFYVPESHREAVKTALFAEGAGRIGDYDSCCWQVQGQGQFRPVEGSQPFIGQQGQLEKLAEWKVEMVCEDHLIKAVVKTLKAAHPYEEVAYRVYRLADV</sequence>
<dbReference type="PANTHER" id="PTHR41774:SF1">
    <property type="entry name" value="NGG1P INTERACTING FACTOR NIF3"/>
    <property type="match status" value="1"/>
</dbReference>
<organism evidence="1 2">
    <name type="scientific">Neptunomonas qingdaonensis</name>
    <dbReference type="NCBI Taxonomy" id="1045558"/>
    <lineage>
        <taxon>Bacteria</taxon>
        <taxon>Pseudomonadati</taxon>
        <taxon>Pseudomonadota</taxon>
        <taxon>Gammaproteobacteria</taxon>
        <taxon>Oceanospirillales</taxon>
        <taxon>Oceanospirillaceae</taxon>
        <taxon>Neptunomonas</taxon>
    </lineage>
</organism>
<dbReference type="InterPro" id="IPR036069">
    <property type="entry name" value="DUF34/NIF3_sf"/>
</dbReference>
<evidence type="ECO:0000313" key="2">
    <source>
        <dbReference type="Proteomes" id="UP000198623"/>
    </source>
</evidence>
<protein>
    <recommendedName>
        <fullName evidence="3">NGG1p interacting factor NIF3</fullName>
    </recommendedName>
</protein>
<dbReference type="PANTHER" id="PTHR41774">
    <property type="match status" value="1"/>
</dbReference>